<organismHost>
    <name type="scientific">Phacochoerus aethiopicus</name>
    <name type="common">Warthog</name>
    <dbReference type="NCBI Taxonomy" id="85517"/>
</organismHost>
<organismHost>
    <name type="scientific">Potamochoerus larvatus</name>
    <name type="common">Bushpig</name>
    <dbReference type="NCBI Taxonomy" id="273792"/>
</organismHost>
<organismHost>
    <name type="scientific">Sus scrofa</name>
    <name type="common">Pig</name>
    <dbReference type="NCBI Taxonomy" id="9823"/>
</organismHost>
<accession>A0A6G8F0F9</accession>
<dbReference type="EMBL" id="MN270980">
    <property type="protein sequence ID" value="QIM09341.1"/>
    <property type="molecule type" value="Genomic_DNA"/>
</dbReference>
<proteinExistence type="predicted"/>
<organismHost>
    <name type="scientific">Ornithodoros moubata</name>
    <name type="common">Soft tick</name>
    <name type="synonym">Argasid tick</name>
    <dbReference type="NCBI Taxonomy" id="6938"/>
</organismHost>
<organism evidence="1 2">
    <name type="scientific">African swine fever virus</name>
    <name type="common">ASFV</name>
    <dbReference type="NCBI Taxonomy" id="10497"/>
    <lineage>
        <taxon>Viruses</taxon>
        <taxon>Varidnaviria</taxon>
        <taxon>Bamfordvirae</taxon>
        <taxon>Nucleocytoviricota</taxon>
        <taxon>Pokkesviricetes</taxon>
        <taxon>Asfuvirales</taxon>
        <taxon>Asfarviridae</taxon>
        <taxon>Asfivirus</taxon>
        <taxon>Asfivirus haemorrhagiae</taxon>
    </lineage>
</organism>
<sequence length="35" mass="4229">MCATFSTYFRLLPIFLSWWCSFIVKQVPPWFPNTT</sequence>
<reference evidence="1 2" key="1">
    <citation type="journal article" date="2020" name="Transbound. Emerg. Dis.">
        <title>The evolution of African swine fever virus in Sardinia (1978 to 2014) as revealed by whole genome sequencing and comparative analysis.</title>
        <authorList>
            <person name="Torresi C."/>
            <person name="Fiori M."/>
            <person name="Bertolotti L."/>
            <person name="Floris M."/>
            <person name="Colitti B."/>
            <person name="Giammarioli M."/>
            <person name="Dei Giudici S."/>
            <person name="Oggiano A."/>
            <person name="Malmberg M."/>
            <person name="De Mia G.M."/>
            <person name="Belak S."/>
            <person name="Granberg F."/>
        </authorList>
    </citation>
    <scope>NUCLEOTIDE SEQUENCE [LARGE SCALE GENOMIC DNA]</scope>
    <source>
        <strain evidence="1">22653/Ca/2014</strain>
    </source>
</reference>
<organismHost>
    <name type="scientific">Ornithodoros</name>
    <name type="common">relapsing fever ticks</name>
    <dbReference type="NCBI Taxonomy" id="6937"/>
</organismHost>
<evidence type="ECO:0000313" key="2">
    <source>
        <dbReference type="Proteomes" id="UP000502695"/>
    </source>
</evidence>
<protein>
    <submittedName>
        <fullName evidence="1">Uncharacterized protein</fullName>
    </submittedName>
</protein>
<evidence type="ECO:0000313" key="1">
    <source>
        <dbReference type="EMBL" id="QIM09341.1"/>
    </source>
</evidence>
<dbReference type="Proteomes" id="UP000502695">
    <property type="component" value="Segment"/>
</dbReference>
<gene>
    <name evidence="1" type="primary">URF033</name>
</gene>
<organismHost>
    <name type="scientific">Phacochoerus africanus</name>
    <name type="common">Warthog</name>
    <dbReference type="NCBI Taxonomy" id="41426"/>
</organismHost>
<name>A0A6G8F0F9_ASF</name>